<dbReference type="Gene3D" id="6.10.340.10">
    <property type="match status" value="1"/>
</dbReference>
<dbReference type="AlphaFoldDB" id="A0A550J6Z2"/>
<dbReference type="CDD" id="cd06225">
    <property type="entry name" value="HAMP"/>
    <property type="match status" value="1"/>
</dbReference>
<evidence type="ECO:0000259" key="2">
    <source>
        <dbReference type="PROSITE" id="PS50885"/>
    </source>
</evidence>
<dbReference type="OrthoDB" id="510512at2"/>
<gene>
    <name evidence="3" type="ORF">FL622_14885</name>
</gene>
<evidence type="ECO:0000313" key="4">
    <source>
        <dbReference type="Proteomes" id="UP000317155"/>
    </source>
</evidence>
<proteinExistence type="predicted"/>
<feature type="transmembrane region" description="Helical" evidence="1">
    <location>
        <begin position="212"/>
        <end position="230"/>
    </location>
</feature>
<dbReference type="GO" id="GO:0016020">
    <property type="term" value="C:membrane"/>
    <property type="evidence" value="ECO:0007669"/>
    <property type="project" value="InterPro"/>
</dbReference>
<reference evidence="3 4" key="1">
    <citation type="submission" date="2019-07" db="EMBL/GenBank/DDBJ databases">
        <title>Insights of Desulfuromonas acetexigens electromicrobiology.</title>
        <authorList>
            <person name="Katuri K."/>
            <person name="Sapireddy V."/>
            <person name="Shaw D.R."/>
            <person name="Saikaly P."/>
        </authorList>
    </citation>
    <scope>NUCLEOTIDE SEQUENCE [LARGE SCALE GENOMIC DNA]</scope>
    <source>
        <strain evidence="3 4">2873</strain>
    </source>
</reference>
<dbReference type="Proteomes" id="UP000317155">
    <property type="component" value="Unassembled WGS sequence"/>
</dbReference>
<keyword evidence="4" id="KW-1185">Reference proteome</keyword>
<evidence type="ECO:0000256" key="1">
    <source>
        <dbReference type="SAM" id="Phobius"/>
    </source>
</evidence>
<dbReference type="Pfam" id="PF11845">
    <property type="entry name" value="Tll0287-like"/>
    <property type="match status" value="1"/>
</dbReference>
<name>A0A550J6Z2_9BACT</name>
<keyword evidence="1" id="KW-0472">Membrane</keyword>
<keyword evidence="1" id="KW-0812">Transmembrane</keyword>
<dbReference type="RefSeq" id="WP_092054351.1">
    <property type="nucleotide sequence ID" value="NZ_FOJJ01000005.1"/>
</dbReference>
<dbReference type="PROSITE" id="PS50885">
    <property type="entry name" value="HAMP"/>
    <property type="match status" value="1"/>
</dbReference>
<evidence type="ECO:0000313" key="3">
    <source>
        <dbReference type="EMBL" id="TRO78967.1"/>
    </source>
</evidence>
<keyword evidence="1" id="KW-1133">Transmembrane helix</keyword>
<dbReference type="InterPro" id="IPR003660">
    <property type="entry name" value="HAMP_dom"/>
</dbReference>
<comment type="caution">
    <text evidence="3">The sequence shown here is derived from an EMBL/GenBank/DDBJ whole genome shotgun (WGS) entry which is preliminary data.</text>
</comment>
<feature type="transmembrane region" description="Helical" evidence="1">
    <location>
        <begin position="12"/>
        <end position="34"/>
    </location>
</feature>
<dbReference type="SMART" id="SM00304">
    <property type="entry name" value="HAMP"/>
    <property type="match status" value="1"/>
</dbReference>
<feature type="domain" description="HAMP" evidence="2">
    <location>
        <begin position="236"/>
        <end position="288"/>
    </location>
</feature>
<dbReference type="Pfam" id="PF00672">
    <property type="entry name" value="HAMP"/>
    <property type="match status" value="1"/>
</dbReference>
<organism evidence="3 4">
    <name type="scientific">Trichloromonas acetexigens</name>
    <dbReference type="NCBI Taxonomy" id="38815"/>
    <lineage>
        <taxon>Bacteria</taxon>
        <taxon>Pseudomonadati</taxon>
        <taxon>Thermodesulfobacteriota</taxon>
        <taxon>Desulfuromonadia</taxon>
        <taxon>Desulfuromonadales</taxon>
        <taxon>Trichloromonadaceae</taxon>
        <taxon>Trichloromonas</taxon>
    </lineage>
</organism>
<protein>
    <submittedName>
        <fullName evidence="3">DUF3365 domain-containing protein</fullName>
    </submittedName>
</protein>
<dbReference type="InterPro" id="IPR021796">
    <property type="entry name" value="Tll0287-like_dom"/>
</dbReference>
<dbReference type="SUPFAM" id="SSF158472">
    <property type="entry name" value="HAMP domain-like"/>
    <property type="match status" value="1"/>
</dbReference>
<accession>A0A550J6Z2</accession>
<dbReference type="EMBL" id="VJVV01000013">
    <property type="protein sequence ID" value="TRO78967.1"/>
    <property type="molecule type" value="Genomic_DNA"/>
</dbReference>
<dbReference type="GO" id="GO:0007165">
    <property type="term" value="P:signal transduction"/>
    <property type="evidence" value="ECO:0007669"/>
    <property type="project" value="InterPro"/>
</dbReference>
<sequence>MLRNMTIRKRILTILTIVYLISMVLAVGGGYYVLRQDTIREAEEKTQLFSAAMSASQQYLASQIRPKVLEQLPEIYFPEATVGIVMLTEVSKMIQENYPEYIFRIASPNSLNPANNSDAFESKTIDAFDMGDSDQWRGFIERDGKNFYAIATPMIAAEGCIWCHDTPERAHPDMVARYGKSSGYGYVAGDVVGGRFIYVPVEVALQQARLKLAYFTGGFSVFFLLALVVVDRIIVRSVVKPIENIVSVADDISRGKMDREFEAQGNDEIKTLVDAFKRMKVSLAKAMDILSR</sequence>